<protein>
    <submittedName>
        <fullName evidence="2">Methyltransferase domain</fullName>
    </submittedName>
</protein>
<dbReference type="GO" id="GO:0008757">
    <property type="term" value="F:S-adenosylmethionine-dependent methyltransferase activity"/>
    <property type="evidence" value="ECO:0007669"/>
    <property type="project" value="InterPro"/>
</dbReference>
<accession>A0A0P0R8W7</accession>
<evidence type="ECO:0000259" key="1">
    <source>
        <dbReference type="Pfam" id="PF08241"/>
    </source>
</evidence>
<dbReference type="Gene3D" id="3.40.50.150">
    <property type="entry name" value="Vaccinia Virus protein VP39"/>
    <property type="match status" value="1"/>
</dbReference>
<dbReference type="Pfam" id="PF08241">
    <property type="entry name" value="Methyltransf_11"/>
    <property type="match status" value="1"/>
</dbReference>
<dbReference type="Proteomes" id="UP000019146">
    <property type="component" value="Chromosome 1"/>
</dbReference>
<dbReference type="InterPro" id="IPR013216">
    <property type="entry name" value="Methyltransf_11"/>
</dbReference>
<reference evidence="2 3" key="1">
    <citation type="journal article" date="2014" name="Genome Announc.">
        <title>Draft Genome Sequence of the Haloacid-Degrading Burkholderia caribensis Strain MBA4.</title>
        <authorList>
            <person name="Pan Y."/>
            <person name="Kong K.F."/>
            <person name="Tsang J.S."/>
        </authorList>
    </citation>
    <scope>NUCLEOTIDE SEQUENCE [LARGE SCALE GENOMIC DNA]</scope>
    <source>
        <strain evidence="2 3">MBA4</strain>
    </source>
</reference>
<dbReference type="EMBL" id="CP012746">
    <property type="protein sequence ID" value="ALL64345.1"/>
    <property type="molecule type" value="Genomic_DNA"/>
</dbReference>
<evidence type="ECO:0000313" key="3">
    <source>
        <dbReference type="Proteomes" id="UP000019146"/>
    </source>
</evidence>
<sequence length="240" mass="25933">MKRGANAARQGVTMKCSVCGGESFSSKTVLWGELVDDWQLSSTEAAYVNRQQGETCNACGSNLRSIALANALRAAMGTDSLLNDLPTLKQTRNVAILEINEAGSLSPVLRKFPGYVFGAYPEVDMHAIPYADATFDIVVHSDTLEHVENPVHALGECRRVLKPGGALCLTVPVIVGRMTRNRQGLKKSYHGNPSTSGYDFVVQSEFGADAWTYLMEAGFDNVKTFAVEYPAATAFLACKS</sequence>
<organism evidence="2 3">
    <name type="scientific">Paraburkholderia caribensis MBA4</name>
    <dbReference type="NCBI Taxonomy" id="1323664"/>
    <lineage>
        <taxon>Bacteria</taxon>
        <taxon>Pseudomonadati</taxon>
        <taxon>Pseudomonadota</taxon>
        <taxon>Betaproteobacteria</taxon>
        <taxon>Burkholderiales</taxon>
        <taxon>Burkholderiaceae</taxon>
        <taxon>Paraburkholderia</taxon>
    </lineage>
</organism>
<feature type="domain" description="Methyltransferase type 11" evidence="1">
    <location>
        <begin position="121"/>
        <end position="168"/>
    </location>
</feature>
<dbReference type="SUPFAM" id="SSF53335">
    <property type="entry name" value="S-adenosyl-L-methionine-dependent methyltransferases"/>
    <property type="match status" value="1"/>
</dbReference>
<dbReference type="CDD" id="cd02440">
    <property type="entry name" value="AdoMet_MTases"/>
    <property type="match status" value="1"/>
</dbReference>
<name>A0A0P0R8W7_9BURK</name>
<dbReference type="GO" id="GO:0032259">
    <property type="term" value="P:methylation"/>
    <property type="evidence" value="ECO:0007669"/>
    <property type="project" value="UniProtKB-KW"/>
</dbReference>
<dbReference type="InterPro" id="IPR029063">
    <property type="entry name" value="SAM-dependent_MTases_sf"/>
</dbReference>
<gene>
    <name evidence="2" type="ORF">K788_0007831</name>
</gene>
<keyword evidence="2" id="KW-0489">Methyltransferase</keyword>
<dbReference type="KEGG" id="bcai:K788_0007831"/>
<dbReference type="AlphaFoldDB" id="A0A0P0R8W7"/>
<proteinExistence type="predicted"/>
<keyword evidence="2" id="KW-0808">Transferase</keyword>
<evidence type="ECO:0000313" key="2">
    <source>
        <dbReference type="EMBL" id="ALL64345.1"/>
    </source>
</evidence>